<dbReference type="PANTHER" id="PTHR30629:SF2">
    <property type="entry name" value="PROPHAGE INTEGRASE INTS-RELATED"/>
    <property type="match status" value="1"/>
</dbReference>
<dbReference type="InterPro" id="IPR044068">
    <property type="entry name" value="CB"/>
</dbReference>
<evidence type="ECO:0000256" key="2">
    <source>
        <dbReference type="ARBA" id="ARBA00022908"/>
    </source>
</evidence>
<dbReference type="PROSITE" id="PS51900">
    <property type="entry name" value="CB"/>
    <property type="match status" value="1"/>
</dbReference>
<feature type="domain" description="Core-binding (CB)" evidence="7">
    <location>
        <begin position="104"/>
        <end position="186"/>
    </location>
</feature>
<dbReference type="InterPro" id="IPR050808">
    <property type="entry name" value="Phage_Integrase"/>
</dbReference>
<dbReference type="KEGG" id="mets:DK389_09870"/>
<evidence type="ECO:0000313" key="8">
    <source>
        <dbReference type="EMBL" id="AWN40776.1"/>
    </source>
</evidence>
<evidence type="ECO:0000313" key="9">
    <source>
        <dbReference type="Proteomes" id="UP000245926"/>
    </source>
</evidence>
<dbReference type="Pfam" id="PF22022">
    <property type="entry name" value="Phage_int_M"/>
    <property type="match status" value="1"/>
</dbReference>
<dbReference type="Proteomes" id="UP000245926">
    <property type="component" value="Chromosome"/>
</dbReference>
<dbReference type="Pfam" id="PF00589">
    <property type="entry name" value="Phage_integrase"/>
    <property type="match status" value="1"/>
</dbReference>
<keyword evidence="4" id="KW-0233">DNA recombination</keyword>
<dbReference type="RefSeq" id="WP_109889218.1">
    <property type="nucleotide sequence ID" value="NZ_CP029550.1"/>
</dbReference>
<dbReference type="InterPro" id="IPR013762">
    <property type="entry name" value="Integrase-like_cat_sf"/>
</dbReference>
<dbReference type="CDD" id="cd00801">
    <property type="entry name" value="INT_P4_C"/>
    <property type="match status" value="1"/>
</dbReference>
<evidence type="ECO:0000256" key="3">
    <source>
        <dbReference type="ARBA" id="ARBA00023125"/>
    </source>
</evidence>
<dbReference type="GO" id="GO:0006310">
    <property type="term" value="P:DNA recombination"/>
    <property type="evidence" value="ECO:0007669"/>
    <property type="project" value="UniProtKB-KW"/>
</dbReference>
<protein>
    <submittedName>
        <fullName evidence="8">Integrase</fullName>
    </submittedName>
</protein>
<dbReference type="InterPro" id="IPR025166">
    <property type="entry name" value="Integrase_DNA_bind_dom"/>
</dbReference>
<dbReference type="EMBL" id="CP029550">
    <property type="protein sequence ID" value="AWN40776.1"/>
    <property type="molecule type" value="Genomic_DNA"/>
</dbReference>
<keyword evidence="3 5" id="KW-0238">DNA-binding</keyword>
<dbReference type="Gene3D" id="3.30.160.390">
    <property type="entry name" value="Integrase, DNA-binding domain"/>
    <property type="match status" value="1"/>
</dbReference>
<evidence type="ECO:0000259" key="6">
    <source>
        <dbReference type="PROSITE" id="PS51898"/>
    </source>
</evidence>
<evidence type="ECO:0000256" key="1">
    <source>
        <dbReference type="ARBA" id="ARBA00008857"/>
    </source>
</evidence>
<dbReference type="InterPro" id="IPR038488">
    <property type="entry name" value="Integrase_DNA-bd_sf"/>
</dbReference>
<evidence type="ECO:0000256" key="5">
    <source>
        <dbReference type="PROSITE-ProRule" id="PRU01248"/>
    </source>
</evidence>
<dbReference type="PANTHER" id="PTHR30629">
    <property type="entry name" value="PROPHAGE INTEGRASE"/>
    <property type="match status" value="1"/>
</dbReference>
<organism evidence="8 9">
    <name type="scientific">Methylobacterium durans</name>
    <dbReference type="NCBI Taxonomy" id="2202825"/>
    <lineage>
        <taxon>Bacteria</taxon>
        <taxon>Pseudomonadati</taxon>
        <taxon>Pseudomonadota</taxon>
        <taxon>Alphaproteobacteria</taxon>
        <taxon>Hyphomicrobiales</taxon>
        <taxon>Methylobacteriaceae</taxon>
        <taxon>Methylobacterium</taxon>
    </lineage>
</organism>
<dbReference type="GO" id="GO:0015074">
    <property type="term" value="P:DNA integration"/>
    <property type="evidence" value="ECO:0007669"/>
    <property type="project" value="UniProtKB-KW"/>
</dbReference>
<keyword evidence="2" id="KW-0229">DNA integration</keyword>
<dbReference type="Gene3D" id="1.10.443.10">
    <property type="entry name" value="Intergrase catalytic core"/>
    <property type="match status" value="1"/>
</dbReference>
<comment type="similarity">
    <text evidence="1">Belongs to the 'phage' integrase family.</text>
</comment>
<dbReference type="PROSITE" id="PS51898">
    <property type="entry name" value="TYR_RECOMBINASE"/>
    <property type="match status" value="1"/>
</dbReference>
<evidence type="ECO:0000256" key="4">
    <source>
        <dbReference type="ARBA" id="ARBA00023172"/>
    </source>
</evidence>
<dbReference type="Pfam" id="PF13356">
    <property type="entry name" value="Arm-DNA-bind_3"/>
    <property type="match status" value="1"/>
</dbReference>
<dbReference type="InterPro" id="IPR002104">
    <property type="entry name" value="Integrase_catalytic"/>
</dbReference>
<dbReference type="OrthoDB" id="7615137at2"/>
<dbReference type="InterPro" id="IPR011010">
    <property type="entry name" value="DNA_brk_join_enz"/>
</dbReference>
<dbReference type="InterPro" id="IPR053876">
    <property type="entry name" value="Phage_int_M"/>
</dbReference>
<dbReference type="AlphaFoldDB" id="A0A2U8W655"/>
<keyword evidence="9" id="KW-1185">Reference proteome</keyword>
<dbReference type="GO" id="GO:0003677">
    <property type="term" value="F:DNA binding"/>
    <property type="evidence" value="ECO:0007669"/>
    <property type="project" value="UniProtKB-UniRule"/>
</dbReference>
<reference evidence="9" key="1">
    <citation type="submission" date="2018-05" db="EMBL/GenBank/DDBJ databases">
        <title>Complete Genome Sequence of Methylobacterium sp. 17SD2-17.</title>
        <authorList>
            <person name="Srinivasan S."/>
        </authorList>
    </citation>
    <scope>NUCLEOTIDE SEQUENCE [LARGE SCALE GENOMIC DNA]</scope>
    <source>
        <strain evidence="9">17SD2-17</strain>
    </source>
</reference>
<dbReference type="InterPro" id="IPR010998">
    <property type="entry name" value="Integrase_recombinase_N"/>
</dbReference>
<feature type="domain" description="Tyr recombinase" evidence="6">
    <location>
        <begin position="207"/>
        <end position="396"/>
    </location>
</feature>
<dbReference type="SUPFAM" id="SSF56349">
    <property type="entry name" value="DNA breaking-rejoining enzymes"/>
    <property type="match status" value="1"/>
</dbReference>
<accession>A0A2U8W655</accession>
<gene>
    <name evidence="8" type="ORF">DK389_09870</name>
</gene>
<sequence length="411" mass="46854">MPKLRLTTAAVERFRPPESGQIEYFDTHLPSFGLRVSYSGTKAWIVMTRFDRKLARITLGRHPALSLADAREKARHLILHAKAGHDPRHLEAEERRKKDQERRTTYGGVAALFMERHVERNLRPNTAREYRRILQGPDTQDWCSRPITSLTKPDIVDLLQRIEERGSPAFSNRALAYLSKFFNWCLEQDLITTNPATRVRPLSTVRSRERVLTPDELAWICKGLGEWHSQFAPLFKLLLLTGQRRSEVGGMRWDELRSHGTDEAVWELPASRTKNGQPHFVPLTEQAQDIIASLPRTGPLVFTTRSTTSLSGFSKAKSQLDERVNMLRAEVGQPPLPSWTLHDLRRTMVTMMNERLGIAPHVVEAVVNHVSGSAKRGVAGVYNRALYLRERRDALRAWSRWATGHDLSGPS</sequence>
<dbReference type="Gene3D" id="1.10.150.130">
    <property type="match status" value="1"/>
</dbReference>
<evidence type="ECO:0000259" key="7">
    <source>
        <dbReference type="PROSITE" id="PS51900"/>
    </source>
</evidence>
<name>A0A2U8W655_9HYPH</name>
<proteinExistence type="inferred from homology"/>